<evidence type="ECO:0000256" key="5">
    <source>
        <dbReference type="ARBA" id="ARBA00022824"/>
    </source>
</evidence>
<keyword evidence="6" id="KW-1133">Transmembrane helix</keyword>
<evidence type="ECO:0000256" key="4">
    <source>
        <dbReference type="ARBA" id="ARBA00022729"/>
    </source>
</evidence>
<protein>
    <recommendedName>
        <fullName evidence="9">BOS complex subunit NCLN</fullName>
    </recommendedName>
</protein>
<accession>A0A5S6QAY5</accession>
<reference evidence="12" key="1">
    <citation type="submission" date="2019-12" db="UniProtKB">
        <authorList>
            <consortium name="WormBaseParasite"/>
        </authorList>
    </citation>
    <scope>IDENTIFICATION</scope>
</reference>
<evidence type="ECO:0000256" key="3">
    <source>
        <dbReference type="ARBA" id="ARBA00022692"/>
    </source>
</evidence>
<proteinExistence type="inferred from homology"/>
<dbReference type="GO" id="GO:0005789">
    <property type="term" value="C:endoplasmic reticulum membrane"/>
    <property type="evidence" value="ECO:0007669"/>
    <property type="project" value="UniProtKB-SubCell"/>
</dbReference>
<keyword evidence="11" id="KW-1185">Reference proteome</keyword>
<dbReference type="Pfam" id="PF04389">
    <property type="entry name" value="Peptidase_M28"/>
    <property type="match status" value="1"/>
</dbReference>
<dbReference type="STRING" id="70415.A0A5S6QAY5"/>
<organism evidence="11 12">
    <name type="scientific">Trichuris muris</name>
    <name type="common">Mouse whipworm</name>
    <dbReference type="NCBI Taxonomy" id="70415"/>
    <lineage>
        <taxon>Eukaryota</taxon>
        <taxon>Metazoa</taxon>
        <taxon>Ecdysozoa</taxon>
        <taxon>Nematoda</taxon>
        <taxon>Enoplea</taxon>
        <taxon>Dorylaimia</taxon>
        <taxon>Trichinellida</taxon>
        <taxon>Trichuridae</taxon>
        <taxon>Trichuris</taxon>
    </lineage>
</organism>
<keyword evidence="8" id="KW-0325">Glycoprotein</keyword>
<comment type="similarity">
    <text evidence="2">Belongs to the nicastrin family.</text>
</comment>
<keyword evidence="7" id="KW-0472">Membrane</keyword>
<dbReference type="SUPFAM" id="SSF53187">
    <property type="entry name" value="Zn-dependent exopeptidases"/>
    <property type="match status" value="1"/>
</dbReference>
<evidence type="ECO:0000259" key="10">
    <source>
        <dbReference type="Pfam" id="PF04389"/>
    </source>
</evidence>
<evidence type="ECO:0000256" key="2">
    <source>
        <dbReference type="ARBA" id="ARBA00007717"/>
    </source>
</evidence>
<dbReference type="InterPro" id="IPR016574">
    <property type="entry name" value="Nicalin"/>
</dbReference>
<dbReference type="AlphaFoldDB" id="A0A5S6QAY5"/>
<sequence>MQMVAFPVQHLAWNGILGKRLCTSVYGFYFRELIYWFCRSEMDDIAEFIRSQYAVCVLLLSFVVTSSFALVPSRSTSETETFKVFRLPQFDLHGNEYGTRARRVHAEVTLTLSSSSGVRRCLLVWWKNMPVDFMSKLISSNAAALIIIIPINLQDLTAEERKAFLEMEQALITSSISMPVYVAVDSPLVRKILDLAGLNDAQPKASPFDAIYSIFFGKSYKFVTKVQQLVAPAHYSMESIVGRLSAFDQREHVATVAIVAHYDTLGLAPSRAFGFDSNGTGVILLLELLRIFSRLYHKSNTRAKYNLIFVLSGGGKMNFLGSKHWIEEIADKRGRSGGASSIEFAFCLDSIFGGGSNLHMHVSKAPKESTPVARFQQKLNESAALHGVPLDIVQKKVNLADDRLSWEHEAFNIRRMHAFTLSGFRSPHDPMRHSILDLRYLKAILRSRNQTKYLRIELAIRRCECFPNSVLAYYDSLENHYDACASEELKMETSSVHMFLPARIIPPNMNTDQ</sequence>
<dbReference type="WBParaSite" id="TMUE_1000004374.1">
    <property type="protein sequence ID" value="TMUE_1000004374.1"/>
    <property type="gene ID" value="WBGene00288193"/>
</dbReference>
<evidence type="ECO:0000256" key="1">
    <source>
        <dbReference type="ARBA" id="ARBA00004389"/>
    </source>
</evidence>
<evidence type="ECO:0000256" key="6">
    <source>
        <dbReference type="ARBA" id="ARBA00022989"/>
    </source>
</evidence>
<keyword evidence="3" id="KW-0812">Transmembrane</keyword>
<evidence type="ECO:0000256" key="7">
    <source>
        <dbReference type="ARBA" id="ARBA00023136"/>
    </source>
</evidence>
<dbReference type="InterPro" id="IPR007484">
    <property type="entry name" value="Peptidase_M28"/>
</dbReference>
<comment type="subcellular location">
    <subcellularLocation>
        <location evidence="1">Endoplasmic reticulum membrane</location>
        <topology evidence="1">Single-pass membrane protein</topology>
    </subcellularLocation>
</comment>
<dbReference type="PANTHER" id="PTHR31826">
    <property type="entry name" value="NICALIN"/>
    <property type="match status" value="1"/>
</dbReference>
<evidence type="ECO:0000256" key="8">
    <source>
        <dbReference type="ARBA" id="ARBA00023180"/>
    </source>
</evidence>
<keyword evidence="5" id="KW-0256">Endoplasmic reticulum</keyword>
<dbReference type="Gene3D" id="3.40.630.10">
    <property type="entry name" value="Zn peptidases"/>
    <property type="match status" value="1"/>
</dbReference>
<dbReference type="Proteomes" id="UP000046395">
    <property type="component" value="Unassembled WGS sequence"/>
</dbReference>
<evidence type="ECO:0000313" key="12">
    <source>
        <dbReference type="WBParaSite" id="TMUE_1000004374.1"/>
    </source>
</evidence>
<name>A0A5S6QAY5_TRIMR</name>
<evidence type="ECO:0000313" key="11">
    <source>
        <dbReference type="Proteomes" id="UP000046395"/>
    </source>
</evidence>
<evidence type="ECO:0000256" key="9">
    <source>
        <dbReference type="ARBA" id="ARBA00034873"/>
    </source>
</evidence>
<keyword evidence="4" id="KW-0732">Signal</keyword>
<dbReference type="GO" id="GO:0009966">
    <property type="term" value="P:regulation of signal transduction"/>
    <property type="evidence" value="ECO:0007669"/>
    <property type="project" value="InterPro"/>
</dbReference>
<feature type="domain" description="Peptidase M28" evidence="10">
    <location>
        <begin position="253"/>
        <end position="415"/>
    </location>
</feature>